<dbReference type="EMBL" id="JAVDXW010000001">
    <property type="protein sequence ID" value="MDR7300074.1"/>
    <property type="molecule type" value="Genomic_DNA"/>
</dbReference>
<sequence>MTHRSAPNREIPNPAYGLINGASGPAAAWETMAFALGAAIAFVLVGLVFVMLFQEGSLGEGGQVETMSGAIDLLSIIVAVAVAYGLSRIPGFFGWPLTALGTVITYLLVGGLDVLLARSAASHPSYGREQ</sequence>
<feature type="transmembrane region" description="Helical" evidence="1">
    <location>
        <begin position="92"/>
        <end position="116"/>
    </location>
</feature>
<keyword evidence="3" id="KW-1185">Reference proteome</keyword>
<feature type="transmembrane region" description="Helical" evidence="1">
    <location>
        <begin position="66"/>
        <end position="86"/>
    </location>
</feature>
<reference evidence="2" key="1">
    <citation type="submission" date="2023-07" db="EMBL/GenBank/DDBJ databases">
        <title>Sequencing the genomes of 1000 actinobacteria strains.</title>
        <authorList>
            <person name="Klenk H.-P."/>
        </authorList>
    </citation>
    <scope>NUCLEOTIDE SEQUENCE</scope>
    <source>
        <strain evidence="2">DSM 45977</strain>
    </source>
</reference>
<protein>
    <submittedName>
        <fullName evidence="2">Membrane protein</fullName>
    </submittedName>
</protein>
<organism evidence="2 3">
    <name type="scientific">Haloactinomyces albus</name>
    <dbReference type="NCBI Taxonomy" id="1352928"/>
    <lineage>
        <taxon>Bacteria</taxon>
        <taxon>Bacillati</taxon>
        <taxon>Actinomycetota</taxon>
        <taxon>Actinomycetes</taxon>
        <taxon>Actinopolysporales</taxon>
        <taxon>Actinopolysporaceae</taxon>
        <taxon>Haloactinomyces</taxon>
    </lineage>
</organism>
<proteinExistence type="predicted"/>
<evidence type="ECO:0000313" key="3">
    <source>
        <dbReference type="Proteomes" id="UP001180845"/>
    </source>
</evidence>
<dbReference type="RefSeq" id="WP_310268236.1">
    <property type="nucleotide sequence ID" value="NZ_JAVDXW010000001.1"/>
</dbReference>
<feature type="transmembrane region" description="Helical" evidence="1">
    <location>
        <begin position="32"/>
        <end position="54"/>
    </location>
</feature>
<evidence type="ECO:0000256" key="1">
    <source>
        <dbReference type="SAM" id="Phobius"/>
    </source>
</evidence>
<gene>
    <name evidence="2" type="ORF">JOF55_000255</name>
</gene>
<keyword evidence="1" id="KW-0472">Membrane</keyword>
<dbReference type="Proteomes" id="UP001180845">
    <property type="component" value="Unassembled WGS sequence"/>
</dbReference>
<keyword evidence="1" id="KW-0812">Transmembrane</keyword>
<dbReference type="AlphaFoldDB" id="A0AAE3ZBH6"/>
<accession>A0AAE3ZBH6</accession>
<comment type="caution">
    <text evidence="2">The sequence shown here is derived from an EMBL/GenBank/DDBJ whole genome shotgun (WGS) entry which is preliminary data.</text>
</comment>
<name>A0AAE3ZBH6_9ACTN</name>
<evidence type="ECO:0000313" key="2">
    <source>
        <dbReference type="EMBL" id="MDR7300074.1"/>
    </source>
</evidence>
<keyword evidence="1" id="KW-1133">Transmembrane helix</keyword>